<dbReference type="EMBL" id="JACIJC010000004">
    <property type="protein sequence ID" value="MBB5686594.1"/>
    <property type="molecule type" value="Genomic_DNA"/>
</dbReference>
<dbReference type="SUPFAM" id="SSF103515">
    <property type="entry name" value="Autotransporter"/>
    <property type="match status" value="1"/>
</dbReference>
<dbReference type="SMART" id="SM00869">
    <property type="entry name" value="Autotransporter"/>
    <property type="match status" value="1"/>
</dbReference>
<reference evidence="3 4" key="1">
    <citation type="submission" date="2020-08" db="EMBL/GenBank/DDBJ databases">
        <title>Genomic Encyclopedia of Type Strains, Phase IV (KMG-IV): sequencing the most valuable type-strain genomes for metagenomic binning, comparative biology and taxonomic classification.</title>
        <authorList>
            <person name="Goeker M."/>
        </authorList>
    </citation>
    <scope>NUCLEOTIDE SEQUENCE [LARGE SCALE GENOMIC DNA]</scope>
    <source>
        <strain evidence="3 4">DSM 25079</strain>
    </source>
</reference>
<feature type="chain" id="PRO_5031031799" description="Autotransporter domain-containing protein" evidence="1">
    <location>
        <begin position="23"/>
        <end position="1075"/>
    </location>
</feature>
<dbReference type="Pfam" id="PF03797">
    <property type="entry name" value="Autotransporter"/>
    <property type="match status" value="1"/>
</dbReference>
<keyword evidence="1" id="KW-0732">Signal</keyword>
<gene>
    <name evidence="3" type="ORF">FHS49_002618</name>
</gene>
<dbReference type="InterPro" id="IPR005546">
    <property type="entry name" value="Autotransporte_beta"/>
</dbReference>
<keyword evidence="4" id="KW-1185">Reference proteome</keyword>
<dbReference type="PROSITE" id="PS51208">
    <property type="entry name" value="AUTOTRANSPORTER"/>
    <property type="match status" value="1"/>
</dbReference>
<feature type="signal peptide" evidence="1">
    <location>
        <begin position="1"/>
        <end position="22"/>
    </location>
</feature>
<evidence type="ECO:0000313" key="4">
    <source>
        <dbReference type="Proteomes" id="UP000549617"/>
    </source>
</evidence>
<dbReference type="RefSeq" id="WP_184019168.1">
    <property type="nucleotide sequence ID" value="NZ_JACIJC010000004.1"/>
</dbReference>
<feature type="domain" description="Autotransporter" evidence="2">
    <location>
        <begin position="792"/>
        <end position="1075"/>
    </location>
</feature>
<protein>
    <recommendedName>
        <fullName evidence="2">Autotransporter domain-containing protein</fullName>
    </recommendedName>
</protein>
<comment type="caution">
    <text evidence="3">The sequence shown here is derived from an EMBL/GenBank/DDBJ whole genome shotgun (WGS) entry which is preliminary data.</text>
</comment>
<proteinExistence type="predicted"/>
<evidence type="ECO:0000259" key="2">
    <source>
        <dbReference type="PROSITE" id="PS51208"/>
    </source>
</evidence>
<evidence type="ECO:0000313" key="3">
    <source>
        <dbReference type="EMBL" id="MBB5686594.1"/>
    </source>
</evidence>
<name>A0A7W9AJ26_9SPHN</name>
<accession>A0A7W9AJ26</accession>
<evidence type="ECO:0000256" key="1">
    <source>
        <dbReference type="SAM" id="SignalP"/>
    </source>
</evidence>
<organism evidence="3 4">
    <name type="scientific">Sphingobium boeckii</name>
    <dbReference type="NCBI Taxonomy" id="1082345"/>
    <lineage>
        <taxon>Bacteria</taxon>
        <taxon>Pseudomonadati</taxon>
        <taxon>Pseudomonadota</taxon>
        <taxon>Alphaproteobacteria</taxon>
        <taxon>Sphingomonadales</taxon>
        <taxon>Sphingomonadaceae</taxon>
        <taxon>Sphingobium</taxon>
    </lineage>
</organism>
<dbReference type="InterPro" id="IPR036709">
    <property type="entry name" value="Autotransporte_beta_dom_sf"/>
</dbReference>
<dbReference type="Proteomes" id="UP000549617">
    <property type="component" value="Unassembled WGS sequence"/>
</dbReference>
<dbReference type="AlphaFoldDB" id="A0A7W9AJ26"/>
<dbReference type="Gene3D" id="2.40.128.130">
    <property type="entry name" value="Autotransporter beta-domain"/>
    <property type="match status" value="1"/>
</dbReference>
<sequence>MRNLLACTCLTPIALLALPLHAETVVSTARTTPIATATANNGAADTIRIAAAGSVATTTSGVAVTMNSNHNVTNEGTVQITGANDASAIQANAGTAGTIANSGKIIVDENYTPTDTDKDGDLDGPFAQGARRYGIRTLDGFTGNVINSGSIVIEGNDSAGIALGGPLAGSLNHSGTITVTGDNSVGIRAGAVSGDVKLNGGAIAVQGGNAVGVALQGDIGGALLIQSAITATGYRSTTAPADVSKLDADDLLQGGPALIVSGSVAGGILFDVPPKDASTTDKDEDKDGIEDAKEGSAAVVSYGAAPAVQIGAATGPVAIGAVAGTAAGGHGIVINGTIGGNGVYKDVQANGIVIGGLGGTVTVAGGMTVNGTVVAVSTGGNATAVRIGNGASVPIIKNAGTISAQGGSAAASLVSALSIDAGANVTSLSNSGKITAAAAVDGSAVAVIDRAGTVGLIENSGAISATSAKPGVDKAVAINVSANGNGVTVRQPAVAATAAAPAIVGDVLFGSGNDLFDIADGTVTGAARFGAGTNTLKLGGDAVYLGDVSFGGGNDAVALAGATKLTGTIDFGGGSDSLTLGGTSVFTGRLVNSTNLNANLTGGKLLVTGTGPVALNTLALSGGSGIGVNIAGDVNNFTQYLVGGAANFATGSKIIVSIDTVSNAVGDYLIVKSGSMAGGANLTSDAVALPFMFKSSVAANDAAGEVKLSIARKSSTELGLNRSQGAAYNAIFTAIGKDAAIEDSYLAIQDGGDFRSSLRQMLPDHAGGAFETVTQASRATARFLADPNAPFADQGHWGFWLQQVAWGTSKSLGDTAAYDITGWGASGGAEIKTDGLGNLGLSLAYLAGSDADGGTNNEVNTNQFELAAYWRGHWGGLNANARASAARIGFDGTRIFNGSAGGAEVERQADGEWDGTLFGASAGLSYEVRLGKRFSLRPTAAIDYYRLKEDGYAETGGGDAFNLIVDGRTSDELAATGTMVAGYDFGSLERDAGWMRAEIEGGRRQLIGGSLGWTTARFKDGADFTLLPEDRTNGWVGKLRVVGGTPGFSLGGEFSAEEQQGRAAVAFRVSLNVGL</sequence>